<keyword evidence="2" id="KW-1185">Reference proteome</keyword>
<name>A0A3M7RZR1_BRAPC</name>
<dbReference type="InterPro" id="IPR019346">
    <property type="entry name" value="Ribosomal_mL42"/>
</dbReference>
<evidence type="ECO:0000313" key="2">
    <source>
        <dbReference type="Proteomes" id="UP000276133"/>
    </source>
</evidence>
<dbReference type="AlphaFoldDB" id="A0A3M7RZR1"/>
<comment type="caution">
    <text evidence="1">The sequence shown here is derived from an EMBL/GenBank/DDBJ whole genome shotgun (WGS) entry which is preliminary data.</text>
</comment>
<gene>
    <name evidence="1" type="ORF">BpHYR1_011968</name>
</gene>
<dbReference type="EMBL" id="REGN01002302">
    <property type="protein sequence ID" value="RNA28972.1"/>
    <property type="molecule type" value="Genomic_DNA"/>
</dbReference>
<dbReference type="OrthoDB" id="1107506at2759"/>
<protein>
    <submittedName>
        <fullName evidence="1">Uncharacterized protein</fullName>
    </submittedName>
</protein>
<reference evidence="1 2" key="1">
    <citation type="journal article" date="2018" name="Sci. Rep.">
        <title>Genomic signatures of local adaptation to the degree of environmental predictability in rotifers.</title>
        <authorList>
            <person name="Franch-Gras L."/>
            <person name="Hahn C."/>
            <person name="Garcia-Roger E.M."/>
            <person name="Carmona M.J."/>
            <person name="Serra M."/>
            <person name="Gomez A."/>
        </authorList>
    </citation>
    <scope>NUCLEOTIDE SEQUENCE [LARGE SCALE GENOMIC DNA]</scope>
    <source>
        <strain evidence="1">HYR1</strain>
    </source>
</reference>
<dbReference type="Pfam" id="PF10210">
    <property type="entry name" value="MRP-S32"/>
    <property type="match status" value="1"/>
</dbReference>
<organism evidence="1 2">
    <name type="scientific">Brachionus plicatilis</name>
    <name type="common">Marine rotifer</name>
    <name type="synonym">Brachionus muelleri</name>
    <dbReference type="NCBI Taxonomy" id="10195"/>
    <lineage>
        <taxon>Eukaryota</taxon>
        <taxon>Metazoa</taxon>
        <taxon>Spiralia</taxon>
        <taxon>Gnathifera</taxon>
        <taxon>Rotifera</taxon>
        <taxon>Eurotatoria</taxon>
        <taxon>Monogononta</taxon>
        <taxon>Pseudotrocha</taxon>
        <taxon>Ploima</taxon>
        <taxon>Brachionidae</taxon>
        <taxon>Brachionus</taxon>
    </lineage>
</organism>
<dbReference type="Proteomes" id="UP000276133">
    <property type="component" value="Unassembled WGS sequence"/>
</dbReference>
<proteinExistence type="predicted"/>
<sequence>MLKISGNLKFFANTCYSLIRRNASNSGFPNPTIVMCNDSKHVLCYHPEPEHPYEFTKPIERKIENDSVLKQEYSNLYIKRFDNKPAMNPRNHWVDAIRLAKTFNEHPIIFRRANREQRIKKYLEKVNRVRPNRQSI</sequence>
<evidence type="ECO:0000313" key="1">
    <source>
        <dbReference type="EMBL" id="RNA28972.1"/>
    </source>
</evidence>
<accession>A0A3M7RZR1</accession>